<keyword evidence="2" id="KW-0732">Signal</keyword>
<feature type="compositionally biased region" description="Low complexity" evidence="1">
    <location>
        <begin position="163"/>
        <end position="180"/>
    </location>
</feature>
<name>A0A8J2JQ94_9HEXA</name>
<accession>A0A8J2JQ94</accession>
<dbReference type="Proteomes" id="UP000708208">
    <property type="component" value="Unassembled WGS sequence"/>
</dbReference>
<keyword evidence="4" id="KW-1185">Reference proteome</keyword>
<evidence type="ECO:0000256" key="2">
    <source>
        <dbReference type="SAM" id="SignalP"/>
    </source>
</evidence>
<feature type="signal peptide" evidence="2">
    <location>
        <begin position="1"/>
        <end position="24"/>
    </location>
</feature>
<evidence type="ECO:0000313" key="3">
    <source>
        <dbReference type="EMBL" id="CAG7722015.1"/>
    </source>
</evidence>
<organism evidence="3 4">
    <name type="scientific">Allacma fusca</name>
    <dbReference type="NCBI Taxonomy" id="39272"/>
    <lineage>
        <taxon>Eukaryota</taxon>
        <taxon>Metazoa</taxon>
        <taxon>Ecdysozoa</taxon>
        <taxon>Arthropoda</taxon>
        <taxon>Hexapoda</taxon>
        <taxon>Collembola</taxon>
        <taxon>Symphypleona</taxon>
        <taxon>Sminthuridae</taxon>
        <taxon>Allacma</taxon>
    </lineage>
</organism>
<proteinExistence type="predicted"/>
<evidence type="ECO:0000313" key="4">
    <source>
        <dbReference type="Proteomes" id="UP000708208"/>
    </source>
</evidence>
<evidence type="ECO:0000256" key="1">
    <source>
        <dbReference type="SAM" id="MobiDB-lite"/>
    </source>
</evidence>
<dbReference type="EMBL" id="CAJVCH010085390">
    <property type="protein sequence ID" value="CAG7722015.1"/>
    <property type="molecule type" value="Genomic_DNA"/>
</dbReference>
<comment type="caution">
    <text evidence="3">The sequence shown here is derived from an EMBL/GenBank/DDBJ whole genome shotgun (WGS) entry which is preliminary data.</text>
</comment>
<gene>
    <name evidence="3" type="ORF">AFUS01_LOCUS11192</name>
</gene>
<feature type="chain" id="PRO_5035272244" evidence="2">
    <location>
        <begin position="25"/>
        <end position="193"/>
    </location>
</feature>
<dbReference type="AlphaFoldDB" id="A0A8J2JQ94"/>
<feature type="region of interest" description="Disordered" evidence="1">
    <location>
        <begin position="151"/>
        <end position="181"/>
    </location>
</feature>
<protein>
    <submittedName>
        <fullName evidence="3">Uncharacterized protein</fullName>
    </submittedName>
</protein>
<sequence>MEKFVTLVLLQAAFLISMDLSVETAPATLSESNLVQENLTENHLNISRKEIPLTQIYKHHTKPKKIKNRARCLGDARNRWRCFFSCSWCHRIKLSSSFSSFMGVTNMPNIPQDVDYYSPDYISSYEHSEHFSFHHDDYDDLDYLDVPDDPQYLNYPPGDTENPDYNPGDPDNPNYNPSEPDYLEYHYEEHDYG</sequence>
<reference evidence="3" key="1">
    <citation type="submission" date="2021-06" db="EMBL/GenBank/DDBJ databases">
        <authorList>
            <person name="Hodson N. C."/>
            <person name="Mongue J. A."/>
            <person name="Jaron S. K."/>
        </authorList>
    </citation>
    <scope>NUCLEOTIDE SEQUENCE</scope>
</reference>